<evidence type="ECO:0000259" key="3">
    <source>
        <dbReference type="PROSITE" id="PS50157"/>
    </source>
</evidence>
<keyword evidence="1" id="KW-0862">Zinc</keyword>
<dbReference type="SMART" id="SM00355">
    <property type="entry name" value="ZnF_C2H2"/>
    <property type="match status" value="2"/>
</dbReference>
<evidence type="ECO:0000313" key="5">
    <source>
        <dbReference type="Proteomes" id="UP001219525"/>
    </source>
</evidence>
<keyword evidence="1" id="KW-0479">Metal-binding</keyword>
<accession>A0AAD6UWQ6</accession>
<evidence type="ECO:0000256" key="1">
    <source>
        <dbReference type="PROSITE-ProRule" id="PRU00042"/>
    </source>
</evidence>
<keyword evidence="1" id="KW-0863">Zinc-finger</keyword>
<comment type="caution">
    <text evidence="4">The sequence shown here is derived from an EMBL/GenBank/DDBJ whole genome shotgun (WGS) entry which is preliminary data.</text>
</comment>
<name>A0AAD6UWQ6_9AGAR</name>
<protein>
    <recommendedName>
        <fullName evidence="3">C2H2-type domain-containing protein</fullName>
    </recommendedName>
</protein>
<dbReference type="Gene3D" id="3.30.160.60">
    <property type="entry name" value="Classic Zinc Finger"/>
    <property type="match status" value="1"/>
</dbReference>
<reference evidence="4" key="1">
    <citation type="submission" date="2023-03" db="EMBL/GenBank/DDBJ databases">
        <title>Massive genome expansion in bonnet fungi (Mycena s.s.) driven by repeated elements and novel gene families across ecological guilds.</title>
        <authorList>
            <consortium name="Lawrence Berkeley National Laboratory"/>
            <person name="Harder C.B."/>
            <person name="Miyauchi S."/>
            <person name="Viragh M."/>
            <person name="Kuo A."/>
            <person name="Thoen E."/>
            <person name="Andreopoulos B."/>
            <person name="Lu D."/>
            <person name="Skrede I."/>
            <person name="Drula E."/>
            <person name="Henrissat B."/>
            <person name="Morin E."/>
            <person name="Kohler A."/>
            <person name="Barry K."/>
            <person name="LaButti K."/>
            <person name="Morin E."/>
            <person name="Salamov A."/>
            <person name="Lipzen A."/>
            <person name="Mereny Z."/>
            <person name="Hegedus B."/>
            <person name="Baldrian P."/>
            <person name="Stursova M."/>
            <person name="Weitz H."/>
            <person name="Taylor A."/>
            <person name="Grigoriev I.V."/>
            <person name="Nagy L.G."/>
            <person name="Martin F."/>
            <person name="Kauserud H."/>
        </authorList>
    </citation>
    <scope>NUCLEOTIDE SEQUENCE</scope>
    <source>
        <strain evidence="4">9144</strain>
    </source>
</reference>
<dbReference type="EMBL" id="JARJCW010000081">
    <property type="protein sequence ID" value="KAJ7196844.1"/>
    <property type="molecule type" value="Genomic_DNA"/>
</dbReference>
<evidence type="ECO:0000256" key="2">
    <source>
        <dbReference type="SAM" id="MobiDB-lite"/>
    </source>
</evidence>
<gene>
    <name evidence="4" type="ORF">GGX14DRAFT_472962</name>
</gene>
<dbReference type="PROSITE" id="PS00028">
    <property type="entry name" value="ZINC_FINGER_C2H2_1"/>
    <property type="match status" value="1"/>
</dbReference>
<keyword evidence="5" id="KW-1185">Reference proteome</keyword>
<proteinExistence type="predicted"/>
<dbReference type="PROSITE" id="PS50157">
    <property type="entry name" value="ZINC_FINGER_C2H2_2"/>
    <property type="match status" value="1"/>
</dbReference>
<organism evidence="4 5">
    <name type="scientific">Mycena pura</name>
    <dbReference type="NCBI Taxonomy" id="153505"/>
    <lineage>
        <taxon>Eukaryota</taxon>
        <taxon>Fungi</taxon>
        <taxon>Dikarya</taxon>
        <taxon>Basidiomycota</taxon>
        <taxon>Agaricomycotina</taxon>
        <taxon>Agaricomycetes</taxon>
        <taxon>Agaricomycetidae</taxon>
        <taxon>Agaricales</taxon>
        <taxon>Marasmiineae</taxon>
        <taxon>Mycenaceae</taxon>
        <taxon>Mycena</taxon>
    </lineage>
</organism>
<evidence type="ECO:0000313" key="4">
    <source>
        <dbReference type="EMBL" id="KAJ7196844.1"/>
    </source>
</evidence>
<sequence>MNTSVAFQDLASYSLGFTPEDLPANVKRHAVYFPKAEDIGARPDEVEPVAATGLPSIVVDDDDVSTWEFHAPVASSTSRDSDSPCMSPYQTAAQEVVYRYRAGLKIDLGECLSPASQTQHQDDQDSSFDDFESSLDADSSISSISLPMLVQNQVKPRFRESRIHALLDIREEAHAVVNKDGLSDRDPVVCHRPGCRDTLSNMKALIYHLHVHNMHDRSFRCTDCGKYFEVRRHLTMHHCPKHATSCPSSPIHSTLMRVLTKITSR</sequence>
<dbReference type="InterPro" id="IPR013087">
    <property type="entry name" value="Znf_C2H2_type"/>
</dbReference>
<feature type="compositionally biased region" description="Acidic residues" evidence="2">
    <location>
        <begin position="124"/>
        <end position="134"/>
    </location>
</feature>
<dbReference type="GO" id="GO:0008270">
    <property type="term" value="F:zinc ion binding"/>
    <property type="evidence" value="ECO:0007669"/>
    <property type="project" value="UniProtKB-KW"/>
</dbReference>
<dbReference type="Proteomes" id="UP001219525">
    <property type="component" value="Unassembled WGS sequence"/>
</dbReference>
<feature type="region of interest" description="Disordered" evidence="2">
    <location>
        <begin position="115"/>
        <end position="134"/>
    </location>
</feature>
<dbReference type="AlphaFoldDB" id="A0AAD6UWQ6"/>
<feature type="domain" description="C2H2-type" evidence="3">
    <location>
        <begin position="219"/>
        <end position="247"/>
    </location>
</feature>